<dbReference type="AlphaFoldDB" id="A0A917GBL5"/>
<dbReference type="Gene3D" id="1.10.10.10">
    <property type="entry name" value="Winged helix-like DNA-binding domain superfamily/Winged helix DNA-binding domain"/>
    <property type="match status" value="1"/>
</dbReference>
<dbReference type="PANTHER" id="PTHR33221">
    <property type="entry name" value="WINGED HELIX-TURN-HELIX TRANSCRIPTIONAL REGULATOR, RRF2 FAMILY"/>
    <property type="match status" value="1"/>
</dbReference>
<dbReference type="PROSITE" id="PS51197">
    <property type="entry name" value="HTH_RRF2_2"/>
    <property type="match status" value="1"/>
</dbReference>
<dbReference type="RefSeq" id="WP_229736556.1">
    <property type="nucleotide sequence ID" value="NZ_BMFQ01000001.1"/>
</dbReference>
<dbReference type="GO" id="GO:0003700">
    <property type="term" value="F:DNA-binding transcription factor activity"/>
    <property type="evidence" value="ECO:0007669"/>
    <property type="project" value="TreeGrafter"/>
</dbReference>
<dbReference type="InterPro" id="IPR000944">
    <property type="entry name" value="Tscrpt_reg_Rrf2"/>
</dbReference>
<organism evidence="1 2">
    <name type="scientific">Bizionia arctica</name>
    <dbReference type="NCBI Taxonomy" id="1495645"/>
    <lineage>
        <taxon>Bacteria</taxon>
        <taxon>Pseudomonadati</taxon>
        <taxon>Bacteroidota</taxon>
        <taxon>Flavobacteriia</taxon>
        <taxon>Flavobacteriales</taxon>
        <taxon>Flavobacteriaceae</taxon>
        <taxon>Bizionia</taxon>
    </lineage>
</organism>
<dbReference type="InterPro" id="IPR036390">
    <property type="entry name" value="WH_DNA-bd_sf"/>
</dbReference>
<gene>
    <name evidence="1" type="ORF">GCM10010976_03660</name>
</gene>
<reference evidence="1" key="1">
    <citation type="journal article" date="2014" name="Int. J. Syst. Evol. Microbiol.">
        <title>Complete genome sequence of Corynebacterium casei LMG S-19264T (=DSM 44701T), isolated from a smear-ripened cheese.</title>
        <authorList>
            <consortium name="US DOE Joint Genome Institute (JGI-PGF)"/>
            <person name="Walter F."/>
            <person name="Albersmeier A."/>
            <person name="Kalinowski J."/>
            <person name="Ruckert C."/>
        </authorList>
    </citation>
    <scope>NUCLEOTIDE SEQUENCE</scope>
    <source>
        <strain evidence="1">CGMCC 1.12751</strain>
    </source>
</reference>
<evidence type="ECO:0000313" key="2">
    <source>
        <dbReference type="Proteomes" id="UP000625976"/>
    </source>
</evidence>
<dbReference type="InterPro" id="IPR036388">
    <property type="entry name" value="WH-like_DNA-bd_sf"/>
</dbReference>
<dbReference type="EMBL" id="BMFQ01000001">
    <property type="protein sequence ID" value="GGG35249.1"/>
    <property type="molecule type" value="Genomic_DNA"/>
</dbReference>
<protein>
    <recommendedName>
        <fullName evidence="3">Rrf2 family transcriptional regulator</fullName>
    </recommendedName>
</protein>
<dbReference type="PANTHER" id="PTHR33221:SF15">
    <property type="entry name" value="HTH-TYPE TRANSCRIPTIONAL REGULATOR YWGB-RELATED"/>
    <property type="match status" value="1"/>
</dbReference>
<dbReference type="Proteomes" id="UP000625976">
    <property type="component" value="Unassembled WGS sequence"/>
</dbReference>
<comment type="caution">
    <text evidence="1">The sequence shown here is derived from an EMBL/GenBank/DDBJ whole genome shotgun (WGS) entry which is preliminary data.</text>
</comment>
<dbReference type="GO" id="GO:0005829">
    <property type="term" value="C:cytosol"/>
    <property type="evidence" value="ECO:0007669"/>
    <property type="project" value="TreeGrafter"/>
</dbReference>
<dbReference type="NCBIfam" id="TIGR00738">
    <property type="entry name" value="rrf2_super"/>
    <property type="match status" value="1"/>
</dbReference>
<evidence type="ECO:0000313" key="1">
    <source>
        <dbReference type="EMBL" id="GGG35249.1"/>
    </source>
</evidence>
<evidence type="ECO:0008006" key="3">
    <source>
        <dbReference type="Google" id="ProtNLM"/>
    </source>
</evidence>
<dbReference type="Pfam" id="PF02082">
    <property type="entry name" value="Rrf2"/>
    <property type="match status" value="1"/>
</dbReference>
<reference evidence="1" key="2">
    <citation type="submission" date="2020-09" db="EMBL/GenBank/DDBJ databases">
        <authorList>
            <person name="Sun Q."/>
            <person name="Zhou Y."/>
        </authorList>
    </citation>
    <scope>NUCLEOTIDE SEQUENCE</scope>
    <source>
        <strain evidence="1">CGMCC 1.12751</strain>
    </source>
</reference>
<dbReference type="SUPFAM" id="SSF46785">
    <property type="entry name" value="Winged helix' DNA-binding domain"/>
    <property type="match status" value="1"/>
</dbReference>
<keyword evidence="2" id="KW-1185">Reference proteome</keyword>
<name>A0A917GBL5_9FLAO</name>
<proteinExistence type="predicted"/>
<sequence length="155" mass="17677">MKKITVLSNACQYAIRSILYLGMCSDEEHKIGVKIISEELEVPQPFLAKLLQKLNKSNLVTSTKGPYGGFYLSDENKEKTVWDVLLEIDGSEKFNQCFLGLSKCGDENPCPIHFTVIAFKQKLFKDFKEKTIAEFVVEIQLKGRYISLKSFEILN</sequence>
<accession>A0A917GBL5</accession>